<evidence type="ECO:0000313" key="3">
    <source>
        <dbReference type="Proteomes" id="UP000829196"/>
    </source>
</evidence>
<keyword evidence="3" id="KW-1185">Reference proteome</keyword>
<dbReference type="Proteomes" id="UP000829196">
    <property type="component" value="Unassembled WGS sequence"/>
</dbReference>
<protein>
    <submittedName>
        <fullName evidence="2">Uncharacterized protein</fullName>
    </submittedName>
</protein>
<evidence type="ECO:0000256" key="1">
    <source>
        <dbReference type="SAM" id="MobiDB-lite"/>
    </source>
</evidence>
<evidence type="ECO:0000313" key="2">
    <source>
        <dbReference type="EMBL" id="KAI0520404.1"/>
    </source>
</evidence>
<dbReference type="EMBL" id="JAGYWB010000006">
    <property type="protein sequence ID" value="KAI0520404.1"/>
    <property type="molecule type" value="Genomic_DNA"/>
</dbReference>
<dbReference type="AlphaFoldDB" id="A0A8T3BYD5"/>
<organism evidence="2 3">
    <name type="scientific">Dendrobium nobile</name>
    <name type="common">Orchid</name>
    <dbReference type="NCBI Taxonomy" id="94219"/>
    <lineage>
        <taxon>Eukaryota</taxon>
        <taxon>Viridiplantae</taxon>
        <taxon>Streptophyta</taxon>
        <taxon>Embryophyta</taxon>
        <taxon>Tracheophyta</taxon>
        <taxon>Spermatophyta</taxon>
        <taxon>Magnoliopsida</taxon>
        <taxon>Liliopsida</taxon>
        <taxon>Asparagales</taxon>
        <taxon>Orchidaceae</taxon>
        <taxon>Epidendroideae</taxon>
        <taxon>Malaxideae</taxon>
        <taxon>Dendrobiinae</taxon>
        <taxon>Dendrobium</taxon>
    </lineage>
</organism>
<sequence>MLEEPGLLRTLSPAARSSPSNKLHLWSDCYILRGLLTDFKKKDLRDFILGFD</sequence>
<feature type="region of interest" description="Disordered" evidence="1">
    <location>
        <begin position="1"/>
        <end position="21"/>
    </location>
</feature>
<gene>
    <name evidence="2" type="ORF">KFK09_007876</name>
</gene>
<reference evidence="2" key="1">
    <citation type="journal article" date="2022" name="Front. Genet.">
        <title>Chromosome-Scale Assembly of the Dendrobium nobile Genome Provides Insights Into the Molecular Mechanism of the Biosynthesis of the Medicinal Active Ingredient of Dendrobium.</title>
        <authorList>
            <person name="Xu Q."/>
            <person name="Niu S.-C."/>
            <person name="Li K.-L."/>
            <person name="Zheng P.-J."/>
            <person name="Zhang X.-J."/>
            <person name="Jia Y."/>
            <person name="Liu Y."/>
            <person name="Niu Y.-X."/>
            <person name="Yu L.-H."/>
            <person name="Chen D.-F."/>
            <person name="Zhang G.-Q."/>
        </authorList>
    </citation>
    <scope>NUCLEOTIDE SEQUENCE</scope>
    <source>
        <tissue evidence="2">Leaf</tissue>
    </source>
</reference>
<name>A0A8T3BYD5_DENNO</name>
<proteinExistence type="predicted"/>
<accession>A0A8T3BYD5</accession>
<comment type="caution">
    <text evidence="2">The sequence shown here is derived from an EMBL/GenBank/DDBJ whole genome shotgun (WGS) entry which is preliminary data.</text>
</comment>